<dbReference type="SUPFAM" id="SSF69287">
    <property type="entry name" value="Urease metallochaperone UreE, N-terminal domain"/>
    <property type="match status" value="1"/>
</dbReference>
<evidence type="ECO:0000256" key="3">
    <source>
        <dbReference type="ARBA" id="ARBA00023186"/>
    </source>
</evidence>
<keyword evidence="2 4" id="KW-0533">Nickel</keyword>
<dbReference type="NCBIfam" id="NF009757">
    <property type="entry name" value="PRK13261.2-3"/>
    <property type="match status" value="1"/>
</dbReference>
<gene>
    <name evidence="4 6" type="primary">ureE</name>
    <name evidence="6" type="ORF">IV500_18635</name>
</gene>
<dbReference type="InterPro" id="IPR004029">
    <property type="entry name" value="UreE_N"/>
</dbReference>
<accession>A0A931CWT9</accession>
<dbReference type="Proteomes" id="UP000655366">
    <property type="component" value="Unassembled WGS sequence"/>
</dbReference>
<dbReference type="HAMAP" id="MF_00822">
    <property type="entry name" value="UreE"/>
    <property type="match status" value="1"/>
</dbReference>
<evidence type="ECO:0000259" key="5">
    <source>
        <dbReference type="SMART" id="SM00988"/>
    </source>
</evidence>
<evidence type="ECO:0000313" key="7">
    <source>
        <dbReference type="Proteomes" id="UP000655366"/>
    </source>
</evidence>
<feature type="domain" description="UreE urease accessory N-terminal" evidence="5">
    <location>
        <begin position="6"/>
        <end position="77"/>
    </location>
</feature>
<evidence type="ECO:0000256" key="4">
    <source>
        <dbReference type="HAMAP-Rule" id="MF_00822"/>
    </source>
</evidence>
<comment type="function">
    <text evidence="4">Involved in urease metallocenter assembly. Binds nickel. Probably functions as a nickel donor during metallocenter assembly.</text>
</comment>
<dbReference type="Gene3D" id="2.60.260.20">
    <property type="entry name" value="Urease metallochaperone UreE, N-terminal domain"/>
    <property type="match status" value="1"/>
</dbReference>
<dbReference type="EMBL" id="JADNYM010000029">
    <property type="protein sequence ID" value="MBG0741383.1"/>
    <property type="molecule type" value="Genomic_DNA"/>
</dbReference>
<proteinExistence type="inferred from homology"/>
<dbReference type="GO" id="GO:0005737">
    <property type="term" value="C:cytoplasm"/>
    <property type="evidence" value="ECO:0007669"/>
    <property type="project" value="UniProtKB-SubCell"/>
</dbReference>
<comment type="similarity">
    <text evidence="4">Belongs to the UreE family.</text>
</comment>
<dbReference type="AlphaFoldDB" id="A0A931CWT9"/>
<dbReference type="InterPro" id="IPR012406">
    <property type="entry name" value="UreE"/>
</dbReference>
<dbReference type="GO" id="GO:0006457">
    <property type="term" value="P:protein folding"/>
    <property type="evidence" value="ECO:0007669"/>
    <property type="project" value="InterPro"/>
</dbReference>
<keyword evidence="1 4" id="KW-0963">Cytoplasm</keyword>
<organism evidence="6 7">
    <name type="scientific">Arthrobacter terrae</name>
    <dbReference type="NCBI Taxonomy" id="2935737"/>
    <lineage>
        <taxon>Bacteria</taxon>
        <taxon>Bacillati</taxon>
        <taxon>Actinomycetota</taxon>
        <taxon>Actinomycetes</taxon>
        <taxon>Micrococcales</taxon>
        <taxon>Micrococcaceae</taxon>
        <taxon>Arthrobacter</taxon>
    </lineage>
</organism>
<dbReference type="GO" id="GO:0051082">
    <property type="term" value="F:unfolded protein binding"/>
    <property type="evidence" value="ECO:0007669"/>
    <property type="project" value="UniProtKB-UniRule"/>
</dbReference>
<dbReference type="PIRSF" id="PIRSF036402">
    <property type="entry name" value="Ureas_acces_UreE"/>
    <property type="match status" value="1"/>
</dbReference>
<comment type="caution">
    <text evidence="6">The sequence shown here is derived from an EMBL/GenBank/DDBJ whole genome shotgun (WGS) entry which is preliminary data.</text>
</comment>
<protein>
    <recommendedName>
        <fullName evidence="4">Urease accessory protein UreE</fullName>
    </recommendedName>
</protein>
<evidence type="ECO:0000256" key="1">
    <source>
        <dbReference type="ARBA" id="ARBA00022490"/>
    </source>
</evidence>
<reference evidence="6 7" key="1">
    <citation type="submission" date="2020-11" db="EMBL/GenBank/DDBJ databases">
        <title>Arthrobacter antarcticus sp. nov., isolated from Antarctic Soil.</title>
        <authorList>
            <person name="Li J."/>
        </authorList>
    </citation>
    <scope>NUCLEOTIDE SEQUENCE [LARGE SCALE GENOMIC DNA]</scope>
    <source>
        <strain evidence="6 7">Z1-20</strain>
    </source>
</reference>
<dbReference type="CDD" id="cd00571">
    <property type="entry name" value="UreE"/>
    <property type="match status" value="1"/>
</dbReference>
<name>A0A931CWT9_9MICC</name>
<comment type="subcellular location">
    <subcellularLocation>
        <location evidence="4">Cytoplasm</location>
    </subcellularLocation>
</comment>
<keyword evidence="3 4" id="KW-0143">Chaperone</keyword>
<sequence>MIIDSVIGNVHAVPAAELDGLHLEKVLLSGAELSKRIQRVRTDHGNELGLHLRARAGSAGDLCDGDILFRDAAGLIVVSVLPTDVLIIAPQSIRQMGIVAHQLGNRHLQAQFFGAQSEYGAEVMVVPYDHTVLQLLHQLEIPFSRQERVMSAPFRHAEHTH</sequence>
<dbReference type="GO" id="GO:0016151">
    <property type="term" value="F:nickel cation binding"/>
    <property type="evidence" value="ECO:0007669"/>
    <property type="project" value="UniProtKB-UniRule"/>
</dbReference>
<dbReference type="Gene3D" id="3.30.70.790">
    <property type="entry name" value="UreE, C-terminal domain"/>
    <property type="match status" value="1"/>
</dbReference>
<dbReference type="InterPro" id="IPR036118">
    <property type="entry name" value="UreE_N_sf"/>
</dbReference>
<evidence type="ECO:0000256" key="2">
    <source>
        <dbReference type="ARBA" id="ARBA00022596"/>
    </source>
</evidence>
<dbReference type="Pfam" id="PF02814">
    <property type="entry name" value="UreE_N"/>
    <property type="match status" value="1"/>
</dbReference>
<dbReference type="SMART" id="SM00988">
    <property type="entry name" value="UreE_N"/>
    <property type="match status" value="1"/>
</dbReference>
<evidence type="ECO:0000313" key="6">
    <source>
        <dbReference type="EMBL" id="MBG0741383.1"/>
    </source>
</evidence>
<dbReference type="RefSeq" id="WP_196398317.1">
    <property type="nucleotide sequence ID" value="NZ_JADNYM010000029.1"/>
</dbReference>
<dbReference type="SUPFAM" id="SSF69737">
    <property type="entry name" value="Urease metallochaperone UreE, C-terminal domain"/>
    <property type="match status" value="1"/>
</dbReference>
<keyword evidence="7" id="KW-1185">Reference proteome</keyword>